<dbReference type="InterPro" id="IPR014738">
    <property type="entry name" value="Citrate_transporter"/>
</dbReference>
<feature type="transmembrane region" description="Helical" evidence="7">
    <location>
        <begin position="88"/>
        <end position="109"/>
    </location>
</feature>
<evidence type="ECO:0000256" key="4">
    <source>
        <dbReference type="ARBA" id="ARBA00022989"/>
    </source>
</evidence>
<feature type="transmembrane region" description="Helical" evidence="7">
    <location>
        <begin position="314"/>
        <end position="338"/>
    </location>
</feature>
<keyword evidence="3 7" id="KW-0812">Transmembrane</keyword>
<feature type="transmembrane region" description="Helical" evidence="7">
    <location>
        <begin position="29"/>
        <end position="49"/>
    </location>
</feature>
<feature type="transmembrane region" description="Helical" evidence="7">
    <location>
        <begin position="55"/>
        <end position="76"/>
    </location>
</feature>
<keyword evidence="5 7" id="KW-0472">Membrane</keyword>
<evidence type="ECO:0000313" key="9">
    <source>
        <dbReference type="EMBL" id="TFW15150.1"/>
    </source>
</evidence>
<feature type="transmembrane region" description="Helical" evidence="7">
    <location>
        <begin position="382"/>
        <end position="400"/>
    </location>
</feature>
<dbReference type="AlphaFoldDB" id="A0A4Y9S189"/>
<keyword evidence="4 7" id="KW-1133">Transmembrane helix</keyword>
<evidence type="ECO:0000256" key="1">
    <source>
        <dbReference type="ARBA" id="ARBA00004141"/>
    </source>
</evidence>
<feature type="transmembrane region" description="Helical" evidence="7">
    <location>
        <begin position="420"/>
        <end position="438"/>
    </location>
</feature>
<evidence type="ECO:0000313" key="10">
    <source>
        <dbReference type="Proteomes" id="UP000298216"/>
    </source>
</evidence>
<feature type="transmembrane region" description="Helical" evidence="7">
    <location>
        <begin position="445"/>
        <end position="465"/>
    </location>
</feature>
<evidence type="ECO:0000256" key="7">
    <source>
        <dbReference type="SAM" id="Phobius"/>
    </source>
</evidence>
<feature type="transmembrane region" description="Helical" evidence="7">
    <location>
        <begin position="350"/>
        <end position="370"/>
    </location>
</feature>
<comment type="subcellular location">
    <subcellularLocation>
        <location evidence="1">Membrane</location>
        <topology evidence="1">Multi-pass membrane protein</topology>
    </subcellularLocation>
</comment>
<gene>
    <name evidence="9" type="ORF">EGY25_00735</name>
</gene>
<feature type="domain" description="Citrate transporter-like" evidence="8">
    <location>
        <begin position="47"/>
        <end position="408"/>
    </location>
</feature>
<dbReference type="GO" id="GO:0016020">
    <property type="term" value="C:membrane"/>
    <property type="evidence" value="ECO:0007669"/>
    <property type="project" value="UniProtKB-SubCell"/>
</dbReference>
<feature type="transmembrane region" description="Helical" evidence="7">
    <location>
        <begin position="203"/>
        <end position="224"/>
    </location>
</feature>
<dbReference type="InterPro" id="IPR004680">
    <property type="entry name" value="Cit_transptr-like_dom"/>
</dbReference>
<evidence type="ECO:0000256" key="6">
    <source>
        <dbReference type="SAM" id="MobiDB-lite"/>
    </source>
</evidence>
<evidence type="ECO:0000256" key="3">
    <source>
        <dbReference type="ARBA" id="ARBA00022692"/>
    </source>
</evidence>
<feature type="transmembrane region" description="Helical" evidence="7">
    <location>
        <begin position="167"/>
        <end position="183"/>
    </location>
</feature>
<protein>
    <submittedName>
        <fullName evidence="9">Citrate transporter</fullName>
    </submittedName>
</protein>
<feature type="transmembrane region" description="Helical" evidence="7">
    <location>
        <begin position="257"/>
        <end position="273"/>
    </location>
</feature>
<evidence type="ECO:0000256" key="5">
    <source>
        <dbReference type="ARBA" id="ARBA00023136"/>
    </source>
</evidence>
<keyword evidence="2" id="KW-0813">Transport</keyword>
<proteinExistence type="predicted"/>
<sequence>MSGSLAARRRTGGLSERGGSPRRSGEDRVLDLAVLGFVTIGVFLALILLTRTPVLAALVLVPVVAALVGGFGGGLAEMTGDGLRTVAPVAALMMFAVLYFGLMIDVGLFEPIVRALVGLVRGDPVRLCLATAALPMLVALDGDGATTFLISITALLPVHRRLGMNPLILPAVVALSAGVMNLLPWGGPTARAMTALDAGVEQVFLPLLPAMLAGIAWVFLAAFLMGRGERRRLAVVGAGVVAPAEPTEREPVRVDRLFIFNAVLTVALIVLLFRDLYAEVVPVPAIPPFLLFMIAFAIALPVNRRGWEAQQAQLASHAASVVLVVSMILAAGVFTGVLNGTGMIEAMARVLAGVMPSFLTPWLSGLVAVTSMPLSLVFTPDAYYFGVLPVFAETAATVGHDPVAIGRAALMGQMTTGFPLSPLTASTFILIGLSGVTLRDHQRFVFKWAFGTTLVMTVVAALTGAL</sequence>
<feature type="transmembrane region" description="Helical" evidence="7">
    <location>
        <begin position="285"/>
        <end position="302"/>
    </location>
</feature>
<dbReference type="GO" id="GO:0015137">
    <property type="term" value="F:citrate transmembrane transporter activity"/>
    <property type="evidence" value="ECO:0007669"/>
    <property type="project" value="InterPro"/>
</dbReference>
<dbReference type="EMBL" id="SPVH01000001">
    <property type="protein sequence ID" value="TFW15150.1"/>
    <property type="molecule type" value="Genomic_DNA"/>
</dbReference>
<organism evidence="9 10">
    <name type="scientific">Brevundimonas intermedia</name>
    <dbReference type="NCBI Taxonomy" id="74315"/>
    <lineage>
        <taxon>Bacteria</taxon>
        <taxon>Pseudomonadati</taxon>
        <taxon>Pseudomonadota</taxon>
        <taxon>Alphaproteobacteria</taxon>
        <taxon>Caulobacterales</taxon>
        <taxon>Caulobacteraceae</taxon>
        <taxon>Brevundimonas</taxon>
    </lineage>
</organism>
<feature type="transmembrane region" description="Helical" evidence="7">
    <location>
        <begin position="129"/>
        <end position="155"/>
    </location>
</feature>
<comment type="caution">
    <text evidence="9">The sequence shown here is derived from an EMBL/GenBank/DDBJ whole genome shotgun (WGS) entry which is preliminary data.</text>
</comment>
<reference evidence="9 10" key="1">
    <citation type="submission" date="2019-03" db="EMBL/GenBank/DDBJ databases">
        <title>Draft genome of Brevundimonas sp. a heavy metal resistant soil bacteria.</title>
        <authorList>
            <person name="Soto J."/>
        </authorList>
    </citation>
    <scope>NUCLEOTIDE SEQUENCE [LARGE SCALE GENOMIC DNA]</scope>
    <source>
        <strain evidence="9 10">B-10</strain>
    </source>
</reference>
<dbReference type="OrthoDB" id="5329450at2"/>
<feature type="region of interest" description="Disordered" evidence="6">
    <location>
        <begin position="1"/>
        <end position="25"/>
    </location>
</feature>
<dbReference type="Proteomes" id="UP000298216">
    <property type="component" value="Unassembled WGS sequence"/>
</dbReference>
<accession>A0A4Y9S189</accession>
<name>A0A4Y9S189_9CAUL</name>
<dbReference type="Pfam" id="PF03600">
    <property type="entry name" value="CitMHS"/>
    <property type="match status" value="1"/>
</dbReference>
<evidence type="ECO:0000259" key="8">
    <source>
        <dbReference type="Pfam" id="PF03600"/>
    </source>
</evidence>
<dbReference type="NCBIfam" id="TIGR00784">
    <property type="entry name" value="citMHS"/>
    <property type="match status" value="1"/>
</dbReference>
<keyword evidence="10" id="KW-1185">Reference proteome</keyword>
<evidence type="ECO:0000256" key="2">
    <source>
        <dbReference type="ARBA" id="ARBA00022448"/>
    </source>
</evidence>